<feature type="domain" description="MBG" evidence="3">
    <location>
        <begin position="1665"/>
        <end position="1737"/>
    </location>
</feature>
<feature type="domain" description="MBG" evidence="3">
    <location>
        <begin position="1743"/>
        <end position="1815"/>
    </location>
</feature>
<dbReference type="Gene3D" id="3.30.160.710">
    <property type="match status" value="1"/>
</dbReference>
<sequence>MKKVLLFFVFILLFVQSFLLHAQPYQPLAMDGFNADVIANGVGAVESSTTHDIDNSGHYLLAEDWKLDANQLLSGTGLPMNGSISSAHTPGMKFLLQNYSANNSIRLTTTISSVTSNLVLPVKARKLFVLTTAGLASTALDVTVIFEDDTTETFSSRVPDWYNGTSLPVVHKNFGRLTRASILEKPTENPRLYQVTLNISKQNQLKKVKQIKFLRPITFEGVVNIFAVSTELLDSCPSPEFVEFSKLTMNSVVAAVDLPVLPATTYQYELRTSGLPGSGDTGLVQRQDFSESNHQITFTNLANATPFFFYVRSFCSDTNQGYWKGPFTFTTLCNAVNTPYKVPFDTVDVPNAPACTTILNANEDDYTWITESSAIGFEGPVLRYRYNPTQAADDWFFTRGINVTRGETYRLRFKYRDKRFNEKLRISLGKFAYPEAMTTEIFNVDTGGTDQVTDKLIEFTADETGVLYIGFQVHSLADQFLFYLGDIEVTQSSCHRLLWGLSGWVCEGGPVTLEAQANYGTLRWYDSRTSTEVLGEGSTFVTPPLTESKSYYVKSYLEDSKGGKQSLSTNSNDTQTNATWGISFDLLDPGTIKSTTVYASQSGSIRVAILNSSGREVYVSNVIAINAEGPTVPITVPLNAELNAGNGYKMILKEVNNAKLFIDQKVLFPMYDSHNSLRVTSSLTPVENRAFYAYFFELVYQRACTTSGVMLDATVVKAVAPTVDQAVQTFCKSSNPTLADITITGTNIHWYANETGGVALPNTTPLVHNRTYYASQFLYACESPRRTAVKVVLEEARLQTSGMNVHYNYGTDSQTVGTSIYNALGSTELQWYTEETGGLPVDTPAFSTLAVGNYDYWVSGVVNGCESIRSRIGMTVRPVSVWVTAQPTRKVYGEEDPALLYRVSGLVNDDELTGSLTRAPGEDVDTYVISRGTLAASSNYILNVDNANFRILPATLTVTAADKTKVYGEEDPAFTYAVTGFKRGEEATAILSGALNRELGEEMGTYEIRQGSLTATPNYEIAYHKADLEITPTVLTVTAQEAGKVYGDIDPLLTYAVSGLKLGDSAASALRGNLARTGDEAVGDYTITQGTLEANSNYTLVFEGADFSITPATITVMAHPKAKAYGEPEPLLTHTTAGLKRGESSATVLSGHLTRTGTEDVGVYTIEQGTLVANANYVVNYVAANFEIKPAELTVTAEAKTKIYGDTDPALTYAVTGLQRSEEASAVLTGSLTRTGTENVGMYTINQGSLAATPNYTLVYEVADFQITPATLTVIADAKTKIYGEIDPALTYTVSGLKRNDKTATTLTGSLVRNGREDIGTYAITQGSLVATPNYTLVYEGADFTITAAVLTVTANPQTKIYGDADPVLDYTVAGLRPSDQLATVLTGNLVRNIGEAVGIYTIHQGSLAVSPNYTLVYEEADFTIEQAILTVTANAQTKTYGEPDAVLSYTVAGLKNNDQETSITGVLVRDNGEDVGFYSIHQGNIQASTNYTLAFQSANLTIIPALLTIQAEAKTKVYGDADPVFTYTVSGLKNNDQAINILTGSLSRDSGEQVDTYGIHQGTLQASTNYTLGFQPADLTITPALLTIQAEAKTKVYGDADPVLTYIVSGLKNNDQTNILTGILTRDNGEDVGFYSIKQGNIQASTNYTLDFQPADLTIIPALLTIQAEAKTKVYGDADPVLTYIVSGLKNNDQTNILTGILTRDNGEDVGFYSIHQGNIQASTNYTLDFQTANFTITSALLTVQAEAKTKVYGDADPVLTYTLSGLKNNDQATNILTGSLSRDSGEHVGTYGIQQGNLQASTNYTLDFQSANLIITTALLKIHAEAKTKVYGDADPILTYSVSGLKNNDVVQATVTGNLVRQRGEHVGTYPIQQGDLQVGANYTFTFEEALFTITPATLNIHPVAGQEKIYGATDPILAFAVTGFKFNDEIGTALTGSLTRAAGENVNRYAYQIGSLQAVLANYSLTLDSQEKFEIKPAPLRLVVEENQFKQFGEADPILRYRADGLQRGDFIIQAATGQLTRSTGEAVGIYAIEQGSLTARANYYIDAFIPASFEIKKNNIKGLTLPAQRFVYDGQVKQVQVQGNIEPQATIVYTNNNQTQVGQYTVTATVDYGPNYEVLHLQSILTIVKADQEITWNQVLEVVLEDTPTLQLTASASSNLPVSYAIDEAADREIAVIEEMGLLRFLQPGFVTITATQGGNTNFNAAKTVSHTIAVSSRDASIWDLVVDGVSYGKIAKEVHLVLGCETQQDEVTLAVHTQVGAEVQPSNYFTLSVKDYGLYEQIITVQSPNRKVTETYKIIIDKRIPTENLVIQKYNNVLLVNNNKQTNGGYVFHAYRWFKNGALVGEKQAYSAGDEYGATLDPNATYQVELTLYNGKKIRSCPIVVKGKAAANWAVYPNPVQKSQWLYVQMKEEKQGVVHYIIYNLKGQLIKRGSLEGGNKGIEIPSTAASGSYFLILKTEDTQEGVQFIIQ</sequence>
<dbReference type="RefSeq" id="WP_002985100.1">
    <property type="nucleotide sequence ID" value="NZ_CP068108.1"/>
</dbReference>
<evidence type="ECO:0000313" key="6">
    <source>
        <dbReference type="Proteomes" id="UP000596202"/>
    </source>
</evidence>
<feature type="chain" id="PRO_5040435565" evidence="2">
    <location>
        <begin position="23"/>
        <end position="2476"/>
    </location>
</feature>
<evidence type="ECO:0000313" key="5">
    <source>
        <dbReference type="EMBL" id="QQU01869.1"/>
    </source>
</evidence>
<feature type="domain" description="MBG" evidence="3">
    <location>
        <begin position="1035"/>
        <end position="1107"/>
    </location>
</feature>
<evidence type="ECO:0000259" key="3">
    <source>
        <dbReference type="Pfam" id="PF18676"/>
    </source>
</evidence>
<dbReference type="InterPro" id="IPR044023">
    <property type="entry name" value="Ig_7"/>
</dbReference>
<dbReference type="InterPro" id="IPR026444">
    <property type="entry name" value="Secre_tail"/>
</dbReference>
<dbReference type="Gene3D" id="2.60.120.200">
    <property type="match status" value="1"/>
</dbReference>
<dbReference type="Proteomes" id="UP000596202">
    <property type="component" value="Chromosome"/>
</dbReference>
<feature type="domain" description="MBG" evidence="3">
    <location>
        <begin position="883"/>
        <end position="949"/>
    </location>
</feature>
<keyword evidence="1 2" id="KW-0732">Signal</keyword>
<organism evidence="5 6">
    <name type="scientific">Myroides odoratus</name>
    <name type="common">Flavobacterium odoratum</name>
    <dbReference type="NCBI Taxonomy" id="256"/>
    <lineage>
        <taxon>Bacteria</taxon>
        <taxon>Pseudomonadati</taxon>
        <taxon>Bacteroidota</taxon>
        <taxon>Flavobacteriia</taxon>
        <taxon>Flavobacteriales</taxon>
        <taxon>Flavobacteriaceae</taxon>
        <taxon>Myroides</taxon>
    </lineage>
</organism>
<proteinExistence type="predicted"/>
<gene>
    <name evidence="5" type="ORF">I6I88_09050</name>
</gene>
<evidence type="ECO:0000256" key="1">
    <source>
        <dbReference type="ARBA" id="ARBA00022729"/>
    </source>
</evidence>
<dbReference type="NCBIfam" id="TIGR04183">
    <property type="entry name" value="Por_Secre_tail"/>
    <property type="match status" value="1"/>
</dbReference>
<feature type="domain" description="MBG" evidence="3">
    <location>
        <begin position="1272"/>
        <end position="1345"/>
    </location>
</feature>
<feature type="domain" description="MBG" evidence="3">
    <location>
        <begin position="1351"/>
        <end position="1424"/>
    </location>
</feature>
<feature type="domain" description="MBG" evidence="3">
    <location>
        <begin position="1822"/>
        <end position="1895"/>
    </location>
</feature>
<feature type="signal peptide" evidence="2">
    <location>
        <begin position="1"/>
        <end position="22"/>
    </location>
</feature>
<feature type="domain" description="Ig-like" evidence="4">
    <location>
        <begin position="720"/>
        <end position="792"/>
    </location>
</feature>
<feature type="domain" description="MBG" evidence="3">
    <location>
        <begin position="1114"/>
        <end position="1186"/>
    </location>
</feature>
<evidence type="ECO:0000259" key="4">
    <source>
        <dbReference type="Pfam" id="PF19081"/>
    </source>
</evidence>
<name>A0A9Q6Z4P1_MYROD</name>
<dbReference type="InterPro" id="IPR041286">
    <property type="entry name" value="MBG_2"/>
</dbReference>
<reference evidence="5 6" key="1">
    <citation type="submission" date="2021-01" db="EMBL/GenBank/DDBJ databases">
        <title>FDA dAtabase for Regulatory Grade micrObial Sequences (FDA-ARGOS): Supporting development and validation of Infectious Disease Dx tests.</title>
        <authorList>
            <person name="Sproer C."/>
            <person name="Gronow S."/>
            <person name="Severitt S."/>
            <person name="Schroder I."/>
            <person name="Tallon L."/>
            <person name="Sadzewicz L."/>
            <person name="Zhao X."/>
            <person name="Boylan J."/>
            <person name="Ott S."/>
            <person name="Bowen H."/>
            <person name="Vavikolanu K."/>
            <person name="Mehta A."/>
            <person name="Aluvathingal J."/>
            <person name="Nadendla S."/>
            <person name="Lowell S."/>
            <person name="Myers T."/>
            <person name="Yan Y."/>
            <person name="Sichtig H."/>
        </authorList>
    </citation>
    <scope>NUCLEOTIDE SEQUENCE [LARGE SCALE GENOMIC DNA]</scope>
    <source>
        <strain evidence="5 6">FDAARGOS_1131</strain>
    </source>
</reference>
<feature type="domain" description="MBG" evidence="3">
    <location>
        <begin position="1193"/>
        <end position="1265"/>
    </location>
</feature>
<accession>A0A9Q6Z4P1</accession>
<dbReference type="Pfam" id="PF18676">
    <property type="entry name" value="MBG_2"/>
    <property type="match status" value="15"/>
</dbReference>
<feature type="domain" description="MBG" evidence="3">
    <location>
        <begin position="1989"/>
        <end position="2055"/>
    </location>
</feature>
<dbReference type="GeneID" id="93527802"/>
<dbReference type="EMBL" id="CP068108">
    <property type="protein sequence ID" value="QQU01869.1"/>
    <property type="molecule type" value="Genomic_DNA"/>
</dbReference>
<feature type="domain" description="MBG" evidence="3">
    <location>
        <begin position="1430"/>
        <end position="1502"/>
    </location>
</feature>
<feature type="domain" description="MBG" evidence="3">
    <location>
        <begin position="1587"/>
        <end position="1659"/>
    </location>
</feature>
<dbReference type="Pfam" id="PF19081">
    <property type="entry name" value="Ig_7"/>
    <property type="match status" value="2"/>
</dbReference>
<dbReference type="OrthoDB" id="1274898at2"/>
<feature type="domain" description="MBG" evidence="3">
    <location>
        <begin position="1508"/>
        <end position="1581"/>
    </location>
</feature>
<feature type="domain" description="MBG" evidence="3">
    <location>
        <begin position="1907"/>
        <end position="1970"/>
    </location>
</feature>
<evidence type="ECO:0000256" key="2">
    <source>
        <dbReference type="SAM" id="SignalP"/>
    </source>
</evidence>
<protein>
    <submittedName>
        <fullName evidence="5">T9SS type A sorting domain-containing protein</fullName>
    </submittedName>
</protein>
<feature type="domain" description="Ig-like" evidence="4">
    <location>
        <begin position="505"/>
        <end position="556"/>
    </location>
</feature>
<feature type="domain" description="MBG" evidence="3">
    <location>
        <begin position="956"/>
        <end position="1028"/>
    </location>
</feature>